<feature type="transmembrane region" description="Helical" evidence="2">
    <location>
        <begin position="329"/>
        <end position="350"/>
    </location>
</feature>
<dbReference type="PANTHER" id="PTHR23028">
    <property type="entry name" value="ACETYLTRANSFERASE"/>
    <property type="match status" value="1"/>
</dbReference>
<dbReference type="GO" id="GO:0016020">
    <property type="term" value="C:membrane"/>
    <property type="evidence" value="ECO:0007669"/>
    <property type="project" value="TreeGrafter"/>
</dbReference>
<keyword evidence="2" id="KW-0472">Membrane</keyword>
<sequence>MQDRAPLAGFTRDTSLQHVFRPDGIPLAAPGRIAELDALRGIAALGVLLYHFTSIYGRWIGEPYARIPEFRAGYFGVELFFVISGFVIVASARRAASLREFAWSRAARLLPAYWVAVLGTSAVLRLDPLHTLEAPTAAEILVNLTMLQDFLAVRRVDAVYWTLAQELAFYALLLAALRGAARSGLRLEWFCLLWLAAALAVRLSGAALPPPLATATLLHFGQFFIIGICLCVVLLGRPAGVTWLALGWALLMPALGIQPGVPAEEGEHYLPMTLGCAALFWAALRFRPRALSHPALLFLGRISYPLYLLHCSIGWVAMNALRADGLGEAAALLAAILVSLLLATAVHLLVERPAQRGLRALAGHGAAGVPGRGSPGIPGRSAPGVPRRSAPGVPRHGAPDGPGRGVPGASRAARPGNDLPGHVAGAQPVPP</sequence>
<dbReference type="InterPro" id="IPR050879">
    <property type="entry name" value="Acyltransferase_3"/>
</dbReference>
<dbReference type="RefSeq" id="WP_248668827.1">
    <property type="nucleotide sequence ID" value="NZ_JALPRX010000094.1"/>
</dbReference>
<keyword evidence="5" id="KW-1185">Reference proteome</keyword>
<evidence type="ECO:0000259" key="3">
    <source>
        <dbReference type="Pfam" id="PF01757"/>
    </source>
</evidence>
<organism evidence="4 5">
    <name type="scientific">Roseomonas acroporae</name>
    <dbReference type="NCBI Taxonomy" id="2937791"/>
    <lineage>
        <taxon>Bacteria</taxon>
        <taxon>Pseudomonadati</taxon>
        <taxon>Pseudomonadota</taxon>
        <taxon>Alphaproteobacteria</taxon>
        <taxon>Acetobacterales</taxon>
        <taxon>Roseomonadaceae</taxon>
        <taxon>Roseomonas</taxon>
    </lineage>
</organism>
<dbReference type="Pfam" id="PF01757">
    <property type="entry name" value="Acyl_transf_3"/>
    <property type="match status" value="1"/>
</dbReference>
<reference evidence="4" key="1">
    <citation type="submission" date="2022-04" db="EMBL/GenBank/DDBJ databases">
        <title>Roseomonas acroporae sp. nov., isolated from coral Acropora digitifera.</title>
        <authorList>
            <person name="Sun H."/>
        </authorList>
    </citation>
    <scope>NUCLEOTIDE SEQUENCE</scope>
    <source>
        <strain evidence="4">NAR14</strain>
    </source>
</reference>
<feature type="transmembrane region" description="Helical" evidence="2">
    <location>
        <begin position="243"/>
        <end position="262"/>
    </location>
</feature>
<keyword evidence="4" id="KW-0012">Acyltransferase</keyword>
<feature type="region of interest" description="Disordered" evidence="1">
    <location>
        <begin position="365"/>
        <end position="431"/>
    </location>
</feature>
<protein>
    <submittedName>
        <fullName evidence="4">Acyltransferase</fullName>
    </submittedName>
</protein>
<feature type="compositionally biased region" description="Gly residues" evidence="1">
    <location>
        <begin position="365"/>
        <end position="376"/>
    </location>
</feature>
<name>A0A9X1YBJ4_9PROT</name>
<dbReference type="PANTHER" id="PTHR23028:SF53">
    <property type="entry name" value="ACYL_TRANSF_3 DOMAIN-CONTAINING PROTEIN"/>
    <property type="match status" value="1"/>
</dbReference>
<feature type="transmembrane region" description="Helical" evidence="2">
    <location>
        <begin position="214"/>
        <end position="236"/>
    </location>
</feature>
<feature type="transmembrane region" description="Helical" evidence="2">
    <location>
        <begin position="268"/>
        <end position="284"/>
    </location>
</feature>
<dbReference type="AlphaFoldDB" id="A0A9X1YBJ4"/>
<gene>
    <name evidence="4" type="ORF">M0638_20270</name>
</gene>
<feature type="transmembrane region" description="Helical" evidence="2">
    <location>
        <begin position="296"/>
        <end position="317"/>
    </location>
</feature>
<dbReference type="GO" id="GO:0016747">
    <property type="term" value="F:acyltransferase activity, transferring groups other than amino-acyl groups"/>
    <property type="evidence" value="ECO:0007669"/>
    <property type="project" value="InterPro"/>
</dbReference>
<feature type="transmembrane region" description="Helical" evidence="2">
    <location>
        <begin position="72"/>
        <end position="90"/>
    </location>
</feature>
<dbReference type="EMBL" id="JALPRX010000094">
    <property type="protein sequence ID" value="MCK8786712.1"/>
    <property type="molecule type" value="Genomic_DNA"/>
</dbReference>
<dbReference type="GO" id="GO:0009103">
    <property type="term" value="P:lipopolysaccharide biosynthetic process"/>
    <property type="evidence" value="ECO:0007669"/>
    <property type="project" value="TreeGrafter"/>
</dbReference>
<keyword evidence="4" id="KW-0808">Transferase</keyword>
<accession>A0A9X1YBJ4</accession>
<evidence type="ECO:0000313" key="4">
    <source>
        <dbReference type="EMBL" id="MCK8786712.1"/>
    </source>
</evidence>
<dbReference type="Proteomes" id="UP001139516">
    <property type="component" value="Unassembled WGS sequence"/>
</dbReference>
<feature type="transmembrane region" description="Helical" evidence="2">
    <location>
        <begin position="110"/>
        <end position="126"/>
    </location>
</feature>
<keyword evidence="2" id="KW-0812">Transmembrane</keyword>
<feature type="domain" description="Acyltransferase 3" evidence="3">
    <location>
        <begin position="34"/>
        <end position="346"/>
    </location>
</feature>
<feature type="transmembrane region" description="Helical" evidence="2">
    <location>
        <begin position="158"/>
        <end position="177"/>
    </location>
</feature>
<dbReference type="InterPro" id="IPR002656">
    <property type="entry name" value="Acyl_transf_3_dom"/>
</dbReference>
<evidence type="ECO:0000313" key="5">
    <source>
        <dbReference type="Proteomes" id="UP001139516"/>
    </source>
</evidence>
<evidence type="ECO:0000256" key="1">
    <source>
        <dbReference type="SAM" id="MobiDB-lite"/>
    </source>
</evidence>
<comment type="caution">
    <text evidence="4">The sequence shown here is derived from an EMBL/GenBank/DDBJ whole genome shotgun (WGS) entry which is preliminary data.</text>
</comment>
<feature type="transmembrane region" description="Helical" evidence="2">
    <location>
        <begin position="189"/>
        <end position="208"/>
    </location>
</feature>
<evidence type="ECO:0000256" key="2">
    <source>
        <dbReference type="SAM" id="Phobius"/>
    </source>
</evidence>
<feature type="transmembrane region" description="Helical" evidence="2">
    <location>
        <begin position="42"/>
        <end position="60"/>
    </location>
</feature>
<proteinExistence type="predicted"/>
<keyword evidence="2" id="KW-1133">Transmembrane helix</keyword>